<sequence>MLSLLGSSSLYVWAEGPRYARPLKTTGESHVSSSSRFRTSRQEKDLTPAANTGVWVPASKVEVGPQCKRTCQHSMKLRASKVILVARQASTPQKLQITGFDSSPFLGTTVQCLELGVAGDAPAGHRSPAAGMETGVVDTSDKRNMKHLGGVNITI</sequence>
<gene>
    <name evidence="2" type="ORF">R1flu_016838</name>
</gene>
<comment type="caution">
    <text evidence="2">The sequence shown here is derived from an EMBL/GenBank/DDBJ whole genome shotgun (WGS) entry which is preliminary data.</text>
</comment>
<dbReference type="Proteomes" id="UP001605036">
    <property type="component" value="Unassembled WGS sequence"/>
</dbReference>
<dbReference type="AlphaFoldDB" id="A0ABD1YRW5"/>
<keyword evidence="3" id="KW-1185">Reference proteome</keyword>
<evidence type="ECO:0000313" key="2">
    <source>
        <dbReference type="EMBL" id="KAL2632152.1"/>
    </source>
</evidence>
<evidence type="ECO:0000256" key="1">
    <source>
        <dbReference type="SAM" id="MobiDB-lite"/>
    </source>
</evidence>
<organism evidence="2 3">
    <name type="scientific">Riccia fluitans</name>
    <dbReference type="NCBI Taxonomy" id="41844"/>
    <lineage>
        <taxon>Eukaryota</taxon>
        <taxon>Viridiplantae</taxon>
        <taxon>Streptophyta</taxon>
        <taxon>Embryophyta</taxon>
        <taxon>Marchantiophyta</taxon>
        <taxon>Marchantiopsida</taxon>
        <taxon>Marchantiidae</taxon>
        <taxon>Marchantiales</taxon>
        <taxon>Ricciaceae</taxon>
        <taxon>Riccia</taxon>
    </lineage>
</organism>
<dbReference type="EMBL" id="JBHFFA010000004">
    <property type="protein sequence ID" value="KAL2632152.1"/>
    <property type="molecule type" value="Genomic_DNA"/>
</dbReference>
<name>A0ABD1YRW5_9MARC</name>
<feature type="region of interest" description="Disordered" evidence="1">
    <location>
        <begin position="23"/>
        <end position="48"/>
    </location>
</feature>
<reference evidence="2 3" key="1">
    <citation type="submission" date="2024-09" db="EMBL/GenBank/DDBJ databases">
        <title>Chromosome-scale assembly of Riccia fluitans.</title>
        <authorList>
            <person name="Paukszto L."/>
            <person name="Sawicki J."/>
            <person name="Karawczyk K."/>
            <person name="Piernik-Szablinska J."/>
            <person name="Szczecinska M."/>
            <person name="Mazdziarz M."/>
        </authorList>
    </citation>
    <scope>NUCLEOTIDE SEQUENCE [LARGE SCALE GENOMIC DNA]</scope>
    <source>
        <strain evidence="2">Rf_01</strain>
        <tissue evidence="2">Aerial parts of the thallus</tissue>
    </source>
</reference>
<evidence type="ECO:0000313" key="3">
    <source>
        <dbReference type="Proteomes" id="UP001605036"/>
    </source>
</evidence>
<proteinExistence type="predicted"/>
<protein>
    <submittedName>
        <fullName evidence="2">Uncharacterized protein</fullName>
    </submittedName>
</protein>
<accession>A0ABD1YRW5</accession>